<evidence type="ECO:0000256" key="2">
    <source>
        <dbReference type="ARBA" id="ARBA00022664"/>
    </source>
</evidence>
<feature type="compositionally biased region" description="Basic and acidic residues" evidence="4">
    <location>
        <begin position="404"/>
        <end position="413"/>
    </location>
</feature>
<dbReference type="Proteomes" id="UP000094527">
    <property type="component" value="Unassembled WGS sequence"/>
</dbReference>
<keyword evidence="8" id="KW-1185">Reference proteome</keyword>
<evidence type="ECO:0000259" key="6">
    <source>
        <dbReference type="Pfam" id="PF12295"/>
    </source>
</evidence>
<evidence type="ECO:0000259" key="5">
    <source>
        <dbReference type="Pfam" id="PF11935"/>
    </source>
</evidence>
<sequence>MSFHHPRSAAAQFYLDSSGGDYMEEEEPVHSGGRRLSSSGPSSQGGRKHSIGSSGSTSFPGGSGSSPTKVARHESFEPNDYQDEVEVAELLTKATVTESEKVKLENLMRVKEIIINKQPALLDNFLNEMLDFQTDNNADVRCYILEFVEDACKTDPETIPKVLHNMMLMLQDKSVTVQKKAVQVIAKLYKFTLMWLCRSKSVTEEMEAAWSAVCDLKKYILNLIDSDLDGIRTHAVKFIESVILLQTASEPDSFKRANDFCLDDVPITVKVARPRKLEEDSRNLFDELLKFHGSRHATSVNLMTCMGSIVLISKMRPHLMGRVVTAMEKLNVILPPTLERSQVTSVRKYMKVQLIGLLRHPKAIDYYDNITTLLTDLGATHSELHKALPNWDQIRAEKRKRQRALQEKEESNQRKRARMQEPVAVLEDYDDDEDMEKPPEKDKKEDLTELEQSIFEQLLTPETVAELLIASMEKVPDAMPAHFMSAFTPVDFAGTDGQIKHVSRLLAAQITAYQLGPEAALGQRVDQPDDEIEPMQIPTLGGGGQTLQSEKEKKLSLIQPSTGASKKKIPKALKLSEVTKPLSQDERQRHMAAAIKRILQTNQTLNPSKTRLICAIAANSTFELRYFIMQHIQEDIKNRLELGISWLFTEYCLCQEFVAKAVPMKHESTADRYEWLFFNLMKGILDYNNESEKTGLAWKLYLEPPMVPDKGLELLKALSSQHAHAAKGLQIFMELVLKRPKKLHYLSALLHFCVHSIDDVRGHAVSAILQIYEKMESKRGIIEDQAINTYCNSLRLPKPPEILFSEDLGRGKEGSGEWSDDLVKACLSLYLKLLNIKNSLIHELAKVYVETTADVKRSILRYVETPIRNMGMDSPELMKLLDSFPKGAETIITKIIHILTDKTLPSADLVSRVRNLYAKRVSDVRFLIPVLNGLTKQEILTALPKLIKLNPVVVKEVFNRLLGIHVDAKTQHASPITPVELMVALHNIDMSKCDMKTVIKATSLCFNETEVYSPEVLAVVINQLLEQSPLPTLLMRTVIQTLALHSQLSGFILNTLGRLVWTQPKVWEGFVKCCQRTIPKSIPILLTLPAPQLQQALDEATDLRQPLVTHLMSLTPQQRSCLPPTILNIVLGSGDAFGLKQESYYGDYEDEVSAIGGNLAGPSIHTIKDEPRSPAGDDELVMSIKDEPHDYTDDQ</sequence>
<organism evidence="7 8">
    <name type="scientific">Orchesella cincta</name>
    <name type="common">Springtail</name>
    <name type="synonym">Podura cincta</name>
    <dbReference type="NCBI Taxonomy" id="48709"/>
    <lineage>
        <taxon>Eukaryota</taxon>
        <taxon>Metazoa</taxon>
        <taxon>Ecdysozoa</taxon>
        <taxon>Arthropoda</taxon>
        <taxon>Hexapoda</taxon>
        <taxon>Collembola</taxon>
        <taxon>Entomobryomorpha</taxon>
        <taxon>Entomobryoidea</taxon>
        <taxon>Orchesellidae</taxon>
        <taxon>Orchesellinae</taxon>
        <taxon>Orchesella</taxon>
    </lineage>
</organism>
<name>A0A1D2NGV1_ORCCI</name>
<evidence type="ECO:0000256" key="4">
    <source>
        <dbReference type="SAM" id="MobiDB-lite"/>
    </source>
</evidence>
<feature type="region of interest" description="Disordered" evidence="4">
    <location>
        <begin position="399"/>
        <end position="446"/>
    </location>
</feature>
<evidence type="ECO:0000313" key="8">
    <source>
        <dbReference type="Proteomes" id="UP000094527"/>
    </source>
</evidence>
<dbReference type="InterPro" id="IPR016024">
    <property type="entry name" value="ARM-type_fold"/>
</dbReference>
<dbReference type="GO" id="GO:0006397">
    <property type="term" value="P:mRNA processing"/>
    <property type="evidence" value="ECO:0007669"/>
    <property type="project" value="UniProtKB-KW"/>
</dbReference>
<dbReference type="GO" id="GO:0005847">
    <property type="term" value="C:mRNA cleavage and polyadenylation specificity factor complex"/>
    <property type="evidence" value="ECO:0007669"/>
    <property type="project" value="TreeGrafter"/>
</dbReference>
<dbReference type="InterPro" id="IPR011989">
    <property type="entry name" value="ARM-like"/>
</dbReference>
<dbReference type="OrthoDB" id="331600at2759"/>
<evidence type="ECO:0000313" key="7">
    <source>
        <dbReference type="EMBL" id="ODN04325.1"/>
    </source>
</evidence>
<feature type="region of interest" description="Disordered" evidence="4">
    <location>
        <begin position="1"/>
        <end position="72"/>
    </location>
</feature>
<evidence type="ECO:0000256" key="3">
    <source>
        <dbReference type="ARBA" id="ARBA00023242"/>
    </source>
</evidence>
<feature type="compositionally biased region" description="Basic and acidic residues" evidence="4">
    <location>
        <begin position="1184"/>
        <end position="1195"/>
    </location>
</feature>
<evidence type="ECO:0000256" key="1">
    <source>
        <dbReference type="ARBA" id="ARBA00004123"/>
    </source>
</evidence>
<dbReference type="Pfam" id="PF12295">
    <property type="entry name" value="Symplekin_C"/>
    <property type="match status" value="1"/>
</dbReference>
<comment type="caution">
    <text evidence="7">The sequence shown here is derived from an EMBL/GenBank/DDBJ whole genome shotgun (WGS) entry which is preliminary data.</text>
</comment>
<feature type="domain" description="Symplekin/Pta1 N-terminal" evidence="5">
    <location>
        <begin position="175"/>
        <end position="396"/>
    </location>
</feature>
<keyword evidence="2" id="KW-0507">mRNA processing</keyword>
<dbReference type="InterPro" id="IPR021850">
    <property type="entry name" value="Symplekin/Pta1"/>
</dbReference>
<dbReference type="SUPFAM" id="SSF48371">
    <property type="entry name" value="ARM repeat"/>
    <property type="match status" value="1"/>
</dbReference>
<dbReference type="Gene3D" id="1.25.10.10">
    <property type="entry name" value="Leucine-rich Repeat Variant"/>
    <property type="match status" value="1"/>
</dbReference>
<feature type="compositionally biased region" description="Low complexity" evidence="4">
    <location>
        <begin position="34"/>
        <end position="60"/>
    </location>
</feature>
<dbReference type="InterPro" id="IPR032460">
    <property type="entry name" value="Symplekin/Pta1_N"/>
</dbReference>
<keyword evidence="3" id="KW-0539">Nucleus</keyword>
<dbReference type="Pfam" id="PF11935">
    <property type="entry name" value="SYMPK_PTA1_N"/>
    <property type="match status" value="1"/>
</dbReference>
<dbReference type="EMBL" id="LJIJ01000047">
    <property type="protein sequence ID" value="ODN04325.1"/>
    <property type="molecule type" value="Genomic_DNA"/>
</dbReference>
<dbReference type="AlphaFoldDB" id="A0A1D2NGV1"/>
<feature type="region of interest" description="Disordered" evidence="4">
    <location>
        <begin position="1163"/>
        <end position="1195"/>
    </location>
</feature>
<dbReference type="OMA" id="NVRYGIM"/>
<protein>
    <submittedName>
        <fullName evidence="7">Symplekin</fullName>
    </submittedName>
</protein>
<gene>
    <name evidence="7" type="ORF">Ocin01_02345</name>
</gene>
<reference evidence="7 8" key="1">
    <citation type="journal article" date="2016" name="Genome Biol. Evol.">
        <title>Gene Family Evolution Reflects Adaptation to Soil Environmental Stressors in the Genome of the Collembolan Orchesella cincta.</title>
        <authorList>
            <person name="Faddeeva-Vakhrusheva A."/>
            <person name="Derks M.F."/>
            <person name="Anvar S.Y."/>
            <person name="Agamennone V."/>
            <person name="Suring W."/>
            <person name="Smit S."/>
            <person name="van Straalen N.M."/>
            <person name="Roelofs D."/>
        </authorList>
    </citation>
    <scope>NUCLEOTIDE SEQUENCE [LARGE SCALE GENOMIC DNA]</scope>
    <source>
        <tissue evidence="7">Mixed pool</tissue>
    </source>
</reference>
<dbReference type="InterPro" id="IPR022075">
    <property type="entry name" value="Symplekin_C"/>
</dbReference>
<feature type="compositionally biased region" description="Basic and acidic residues" evidence="4">
    <location>
        <begin position="436"/>
        <end position="446"/>
    </location>
</feature>
<feature type="domain" description="Symplekin C-terminal" evidence="6">
    <location>
        <begin position="923"/>
        <end position="1099"/>
    </location>
</feature>
<dbReference type="PANTHER" id="PTHR15245">
    <property type="entry name" value="SYMPLEKIN-RELATED"/>
    <property type="match status" value="1"/>
</dbReference>
<dbReference type="STRING" id="48709.A0A1D2NGV1"/>
<comment type="subcellular location">
    <subcellularLocation>
        <location evidence="1">Nucleus</location>
    </subcellularLocation>
</comment>
<accession>A0A1D2NGV1</accession>
<dbReference type="PANTHER" id="PTHR15245:SF20">
    <property type="entry name" value="SYMPLEKIN"/>
    <property type="match status" value="1"/>
</dbReference>
<proteinExistence type="predicted"/>